<gene>
    <name evidence="1" type="ORF">Fmac_004324</name>
</gene>
<organism evidence="1 2">
    <name type="scientific">Flemingia macrophylla</name>
    <dbReference type="NCBI Taxonomy" id="520843"/>
    <lineage>
        <taxon>Eukaryota</taxon>
        <taxon>Viridiplantae</taxon>
        <taxon>Streptophyta</taxon>
        <taxon>Embryophyta</taxon>
        <taxon>Tracheophyta</taxon>
        <taxon>Spermatophyta</taxon>
        <taxon>Magnoliopsida</taxon>
        <taxon>eudicotyledons</taxon>
        <taxon>Gunneridae</taxon>
        <taxon>Pentapetalae</taxon>
        <taxon>rosids</taxon>
        <taxon>fabids</taxon>
        <taxon>Fabales</taxon>
        <taxon>Fabaceae</taxon>
        <taxon>Papilionoideae</taxon>
        <taxon>50 kb inversion clade</taxon>
        <taxon>NPAAA clade</taxon>
        <taxon>indigoferoid/millettioid clade</taxon>
        <taxon>Phaseoleae</taxon>
        <taxon>Flemingia</taxon>
    </lineage>
</organism>
<sequence length="297" mass="32691">MGSKDGVFKLRPHLADVTNRPAKRPFSLISGDGDGASQFTKQTCFGVESLAKNKLQFEDRVSLQPKEKRPNLLPFCDDASRSLQKPIFPNKGREEQNALELENFKFGESGEDIVPTDRAVETGEKDVCAADNLGSPKRGTVQMPAISASRDSQFLGLKPCSGHKGDGGANSATDAADIKSCTCTFCSTAAYMWSDLHYQDAKGRLSAIKKSQKEVKTIIQKISGLEDTVVRGQHQSEEASKLELSLVNQWKSLFVQMQNIYAQESSQLESSFGTLKDLRENCKNDLESNDISNRESQ</sequence>
<dbReference type="AlphaFoldDB" id="A0ABD1N4K6"/>
<dbReference type="Proteomes" id="UP001603857">
    <property type="component" value="Unassembled WGS sequence"/>
</dbReference>
<proteinExistence type="predicted"/>
<dbReference type="PANTHER" id="PTHR33924:SF1">
    <property type="entry name" value="DNA-DIRECTED RNA POLYMERASE SUBUNIT BETA"/>
    <property type="match status" value="1"/>
</dbReference>
<dbReference type="PANTHER" id="PTHR33924">
    <property type="entry name" value="CATION-TRANSPORTING ATPASE"/>
    <property type="match status" value="1"/>
</dbReference>
<comment type="caution">
    <text evidence="1">The sequence shown here is derived from an EMBL/GenBank/DDBJ whole genome shotgun (WGS) entry which is preliminary data.</text>
</comment>
<name>A0ABD1N4K6_9FABA</name>
<keyword evidence="2" id="KW-1185">Reference proteome</keyword>
<dbReference type="EMBL" id="JBGMDY010000002">
    <property type="protein sequence ID" value="KAL2343039.1"/>
    <property type="molecule type" value="Genomic_DNA"/>
</dbReference>
<evidence type="ECO:0000313" key="2">
    <source>
        <dbReference type="Proteomes" id="UP001603857"/>
    </source>
</evidence>
<protein>
    <submittedName>
        <fullName evidence="1">Uncharacterized protein</fullName>
    </submittedName>
</protein>
<accession>A0ABD1N4K6</accession>
<evidence type="ECO:0000313" key="1">
    <source>
        <dbReference type="EMBL" id="KAL2343039.1"/>
    </source>
</evidence>
<reference evidence="1 2" key="1">
    <citation type="submission" date="2024-08" db="EMBL/GenBank/DDBJ databases">
        <title>Insights into the chromosomal genome structure of Flemingia macrophylla.</title>
        <authorList>
            <person name="Ding Y."/>
            <person name="Zhao Y."/>
            <person name="Bi W."/>
            <person name="Wu M."/>
            <person name="Zhao G."/>
            <person name="Gong Y."/>
            <person name="Li W."/>
            <person name="Zhang P."/>
        </authorList>
    </citation>
    <scope>NUCLEOTIDE SEQUENCE [LARGE SCALE GENOMIC DNA]</scope>
    <source>
        <strain evidence="1">DYQJB</strain>
        <tissue evidence="1">Leaf</tissue>
    </source>
</reference>